<dbReference type="Pfam" id="PF17921">
    <property type="entry name" value="Integrase_H2C2"/>
    <property type="match status" value="1"/>
</dbReference>
<feature type="compositionally biased region" description="Basic and acidic residues" evidence="8">
    <location>
        <begin position="476"/>
        <end position="521"/>
    </location>
</feature>
<dbReference type="PROSITE" id="PS50994">
    <property type="entry name" value="INTEGRASE"/>
    <property type="match status" value="2"/>
</dbReference>
<feature type="region of interest" description="Disordered" evidence="8">
    <location>
        <begin position="436"/>
        <end position="457"/>
    </location>
</feature>
<dbReference type="InterPro" id="IPR000477">
    <property type="entry name" value="RT_dom"/>
</dbReference>
<dbReference type="EMBL" id="JBBWWQ010000010">
    <property type="protein sequence ID" value="KAK8937263.1"/>
    <property type="molecule type" value="Genomic_DNA"/>
</dbReference>
<proteinExistence type="predicted"/>
<dbReference type="GO" id="GO:0016787">
    <property type="term" value="F:hydrolase activity"/>
    <property type="evidence" value="ECO:0007669"/>
    <property type="project" value="UniProtKB-KW"/>
</dbReference>
<dbReference type="Proteomes" id="UP001418222">
    <property type="component" value="Unassembled WGS sequence"/>
</dbReference>
<keyword evidence="3" id="KW-0548">Nucleotidyltransferase</keyword>
<dbReference type="GO" id="GO:0015074">
    <property type="term" value="P:DNA integration"/>
    <property type="evidence" value="ECO:0007669"/>
    <property type="project" value="InterPro"/>
</dbReference>
<dbReference type="InterPro" id="IPR043502">
    <property type="entry name" value="DNA/RNA_pol_sf"/>
</dbReference>
<feature type="region of interest" description="Disordered" evidence="8">
    <location>
        <begin position="34"/>
        <end position="63"/>
    </location>
</feature>
<dbReference type="CDD" id="cd01647">
    <property type="entry name" value="RT_LTR"/>
    <property type="match status" value="1"/>
</dbReference>
<dbReference type="Gene3D" id="1.10.340.70">
    <property type="match status" value="1"/>
</dbReference>
<feature type="region of interest" description="Disordered" evidence="8">
    <location>
        <begin position="473"/>
        <end position="522"/>
    </location>
</feature>
<gene>
    <name evidence="10" type="ORF">KSP39_PZI011954</name>
</gene>
<comment type="caution">
    <text evidence="10">The sequence shown here is derived from an EMBL/GenBank/DDBJ whole genome shotgun (WGS) entry which is preliminary data.</text>
</comment>
<reference evidence="10 11" key="1">
    <citation type="journal article" date="2022" name="Nat. Plants">
        <title>Genomes of leafy and leafless Platanthera orchids illuminate the evolution of mycoheterotrophy.</title>
        <authorList>
            <person name="Li M.H."/>
            <person name="Liu K.W."/>
            <person name="Li Z."/>
            <person name="Lu H.C."/>
            <person name="Ye Q.L."/>
            <person name="Zhang D."/>
            <person name="Wang J.Y."/>
            <person name="Li Y.F."/>
            <person name="Zhong Z.M."/>
            <person name="Liu X."/>
            <person name="Yu X."/>
            <person name="Liu D.K."/>
            <person name="Tu X.D."/>
            <person name="Liu B."/>
            <person name="Hao Y."/>
            <person name="Liao X.Y."/>
            <person name="Jiang Y.T."/>
            <person name="Sun W.H."/>
            <person name="Chen J."/>
            <person name="Chen Y.Q."/>
            <person name="Ai Y."/>
            <person name="Zhai J.W."/>
            <person name="Wu S.S."/>
            <person name="Zhou Z."/>
            <person name="Hsiao Y.Y."/>
            <person name="Wu W.L."/>
            <person name="Chen Y.Y."/>
            <person name="Lin Y.F."/>
            <person name="Hsu J.L."/>
            <person name="Li C.Y."/>
            <person name="Wang Z.W."/>
            <person name="Zhao X."/>
            <person name="Zhong W.Y."/>
            <person name="Ma X.K."/>
            <person name="Ma L."/>
            <person name="Huang J."/>
            <person name="Chen G.Z."/>
            <person name="Huang M.Z."/>
            <person name="Huang L."/>
            <person name="Peng D.H."/>
            <person name="Luo Y.B."/>
            <person name="Zou S.Q."/>
            <person name="Chen S.P."/>
            <person name="Lan S."/>
            <person name="Tsai W.C."/>
            <person name="Van de Peer Y."/>
            <person name="Liu Z.J."/>
        </authorList>
    </citation>
    <scope>NUCLEOTIDE SEQUENCE [LARGE SCALE GENOMIC DNA]</scope>
    <source>
        <strain evidence="10">Lor287</strain>
    </source>
</reference>
<dbReference type="Gene3D" id="3.30.70.270">
    <property type="match status" value="2"/>
</dbReference>
<feature type="region of interest" description="Disordered" evidence="8">
    <location>
        <begin position="2061"/>
        <end position="2124"/>
    </location>
</feature>
<dbReference type="Gene3D" id="3.10.10.10">
    <property type="entry name" value="HIV Type 1 Reverse Transcriptase, subunit A, domain 1"/>
    <property type="match status" value="1"/>
</dbReference>
<dbReference type="GO" id="GO:0003676">
    <property type="term" value="F:nucleic acid binding"/>
    <property type="evidence" value="ECO:0007669"/>
    <property type="project" value="InterPro"/>
</dbReference>
<dbReference type="Pfam" id="PF00078">
    <property type="entry name" value="RVT_1"/>
    <property type="match status" value="1"/>
</dbReference>
<dbReference type="GO" id="GO:0004519">
    <property type="term" value="F:endonuclease activity"/>
    <property type="evidence" value="ECO:0007669"/>
    <property type="project" value="UniProtKB-KW"/>
</dbReference>
<protein>
    <recommendedName>
        <fullName evidence="1">RNA-directed DNA polymerase</fullName>
        <ecNumber evidence="1">2.7.7.49</ecNumber>
    </recommendedName>
</protein>
<dbReference type="InterPro" id="IPR013103">
    <property type="entry name" value="RVT_2"/>
</dbReference>
<dbReference type="Pfam" id="PF25597">
    <property type="entry name" value="SH3_retrovirus"/>
    <property type="match status" value="1"/>
</dbReference>
<keyword evidence="6" id="KW-0378">Hydrolase</keyword>
<dbReference type="Pfam" id="PF07727">
    <property type="entry name" value="RVT_2"/>
    <property type="match status" value="1"/>
</dbReference>
<evidence type="ECO:0000256" key="8">
    <source>
        <dbReference type="SAM" id="MobiDB-lite"/>
    </source>
</evidence>
<dbReference type="CDD" id="cd09272">
    <property type="entry name" value="RNase_HI_RT_Ty1"/>
    <property type="match status" value="1"/>
</dbReference>
<keyword evidence="4" id="KW-0540">Nuclease</keyword>
<dbReference type="InterPro" id="IPR012337">
    <property type="entry name" value="RNaseH-like_sf"/>
</dbReference>
<evidence type="ECO:0000256" key="1">
    <source>
        <dbReference type="ARBA" id="ARBA00012493"/>
    </source>
</evidence>
<keyword evidence="11" id="KW-1185">Reference proteome</keyword>
<dbReference type="PANTHER" id="PTHR37984:SF5">
    <property type="entry name" value="PROTEIN NYNRIN-LIKE"/>
    <property type="match status" value="1"/>
</dbReference>
<feature type="domain" description="Integrase catalytic" evidence="9">
    <location>
        <begin position="1479"/>
        <end position="1646"/>
    </location>
</feature>
<keyword evidence="5" id="KW-0255">Endonuclease</keyword>
<name>A0AAP0BFK5_9ASPA</name>
<keyword evidence="7" id="KW-0695">RNA-directed DNA polymerase</keyword>
<evidence type="ECO:0000256" key="2">
    <source>
        <dbReference type="ARBA" id="ARBA00022679"/>
    </source>
</evidence>
<dbReference type="InterPro" id="IPR021109">
    <property type="entry name" value="Peptidase_aspartic_dom_sf"/>
</dbReference>
<dbReference type="CDD" id="cd00303">
    <property type="entry name" value="retropepsin_like"/>
    <property type="match status" value="1"/>
</dbReference>
<feature type="compositionally biased region" description="Low complexity" evidence="8">
    <location>
        <begin position="2061"/>
        <end position="2074"/>
    </location>
</feature>
<dbReference type="InterPro" id="IPR050951">
    <property type="entry name" value="Retrovirus_Pol_polyprotein"/>
</dbReference>
<dbReference type="InterPro" id="IPR057670">
    <property type="entry name" value="SH3_retrovirus"/>
</dbReference>
<dbReference type="InterPro" id="IPR036397">
    <property type="entry name" value="RNaseH_sf"/>
</dbReference>
<feature type="domain" description="Integrase catalytic" evidence="9">
    <location>
        <begin position="1823"/>
        <end position="1990"/>
    </location>
</feature>
<dbReference type="SUPFAM" id="SSF53098">
    <property type="entry name" value="Ribonuclease H-like"/>
    <property type="match status" value="2"/>
</dbReference>
<keyword evidence="2" id="KW-0808">Transferase</keyword>
<evidence type="ECO:0000313" key="11">
    <source>
        <dbReference type="Proteomes" id="UP001418222"/>
    </source>
</evidence>
<dbReference type="InterPro" id="IPR041588">
    <property type="entry name" value="Integrase_H2C2"/>
</dbReference>
<dbReference type="FunFam" id="3.30.420.10:FF:000032">
    <property type="entry name" value="Retrovirus-related Pol polyprotein from transposon 297-like Protein"/>
    <property type="match status" value="1"/>
</dbReference>
<dbReference type="InterPro" id="IPR005162">
    <property type="entry name" value="Retrotrans_gag_dom"/>
</dbReference>
<dbReference type="Gene3D" id="2.40.70.10">
    <property type="entry name" value="Acid Proteases"/>
    <property type="match status" value="1"/>
</dbReference>
<evidence type="ECO:0000259" key="9">
    <source>
        <dbReference type="PROSITE" id="PS50994"/>
    </source>
</evidence>
<accession>A0AAP0BFK5</accession>
<evidence type="ECO:0000313" key="10">
    <source>
        <dbReference type="EMBL" id="KAK8937263.1"/>
    </source>
</evidence>
<feature type="compositionally biased region" description="Low complexity" evidence="8">
    <location>
        <begin position="38"/>
        <end position="61"/>
    </location>
</feature>
<evidence type="ECO:0000256" key="5">
    <source>
        <dbReference type="ARBA" id="ARBA00022759"/>
    </source>
</evidence>
<dbReference type="InterPro" id="IPR001584">
    <property type="entry name" value="Integrase_cat-core"/>
</dbReference>
<dbReference type="Pfam" id="PF00665">
    <property type="entry name" value="rve"/>
    <property type="match status" value="2"/>
</dbReference>
<evidence type="ECO:0000256" key="4">
    <source>
        <dbReference type="ARBA" id="ARBA00022722"/>
    </source>
</evidence>
<dbReference type="EC" id="2.7.7.49" evidence="1"/>
<evidence type="ECO:0000256" key="6">
    <source>
        <dbReference type="ARBA" id="ARBA00022801"/>
    </source>
</evidence>
<dbReference type="InterPro" id="IPR041373">
    <property type="entry name" value="RT_RNaseH"/>
</dbReference>
<feature type="compositionally biased region" description="Pro residues" evidence="8">
    <location>
        <begin position="2088"/>
        <end position="2119"/>
    </location>
</feature>
<dbReference type="CDD" id="cd09274">
    <property type="entry name" value="RNase_HI_RT_Ty3"/>
    <property type="match status" value="1"/>
</dbReference>
<dbReference type="SUPFAM" id="SSF56672">
    <property type="entry name" value="DNA/RNA polymerases"/>
    <property type="match status" value="2"/>
</dbReference>
<dbReference type="FunFam" id="3.30.70.270:FF:000020">
    <property type="entry name" value="Transposon Tf2-6 polyprotein-like Protein"/>
    <property type="match status" value="1"/>
</dbReference>
<evidence type="ECO:0000256" key="7">
    <source>
        <dbReference type="ARBA" id="ARBA00022918"/>
    </source>
</evidence>
<dbReference type="Pfam" id="PF17917">
    <property type="entry name" value="RT_RNaseH"/>
    <property type="match status" value="1"/>
</dbReference>
<sequence>MSRYRQVELLPLNSEIERSCRQNRREARNVNIIHPAMDNPAPNNANNANNNDGQVDQNGQPAAPRMTCHEYNTPLRGGVHFSIARPAIAANNFKMDPLIMQQVQNNKFGGLGHEDANSHLRTFLAICDMFKFNGASEDAIMLRLFPFSLEGRAKDWLDSLPNDSITTWEQLVEKFLHKYFPPSKTAKLIRDITTFTQGNGETLYDAWERFKELLRKCPHHRLALHQQVSTFYNGLQTATMILVDGAARGSLLKKYPEDAYAILEDLTANNYQAYERQGNNNPVGIHQVDQITSLAAQMASQFNLINKRLDSLSQPSSSAPLTVEQLNQISEEANYVGGAQRQIPPGFANHYHPEWRNHPNFSWKNNQGMTQPQGFNQNINPLPINNNSQPQQLNQRKMTDEFILGMFQKYDSKMVGIESSLRSLETTMGQLANSLSQRPIGTLPSDTTPNPTKDNHNNQCKAIALRSGVEIPSGEGLHEKIREEETSKKPSESSILEKDELGEKKDVGEKQKEKLNQKREVVYPPPPFPARLAKSKLDIQFQKFMEIFKKLTINIPFAEALEQMPSYVKFMKDILAKKRKFVDKEIVALTEECSAILQKKLPPKLKDPGSFTIPCSIGLKFIGRALCDLGASINLMPLSIYKKLGLGEITPTSLTLQLADRSLAFPKGIVEDVLVKVDKFIFPADFVVLDMDEDKDVPIILGRPFLATGRTLIDVQKGELTMRVNDENVTFNILKAMKFPDDKEECFSIEEVNAPIHMMYNENDWEHKILSVLTNEEIEEDPDLTETVETINTYEHTSTANMFELISRPRDSEVTKPSILEPPTLELKPLPENLKYVFLGEDNTLPVIIDASLVKEKEEKLLEVLREYKGAMGWTIADIRGISPSICMHKILLEEEAKESIEPQRRLSPLMKEVVKKEIIKWLDAGIIYPISDSRWVSPVQCVPKKGGITVVKNESNELIPTRTVTGWRICMDYRKLNKATRKDHFPLPFLDQVLDRLAWNEYFCFLDGYSGYNQIMVAPEDQEKTTFTCPFGTFAFRKMPFGLCNPPATFQRCMIAIFTDLIEEGIEIFMDDFSVFGRSFEACLEVLKKALDRCIQTNLILNWEKCHFMVKEGIVLGHKVSKKGLEVDRAKTEVIEKLPPPTNVKGVRSFLGHAGFYRCFIKDFSKISKPLSHLLEKDSHFNFDGECLVAFHSLKQSLVSSPIIISPDWSLPFTIMCDASNFAVGAVLGQVRDKVFHTIYYASKTLIDAQVNYTTTEKELLAVVFAFDKFRSYLVNSKVIVYTDHAAIRFLVEKKDAKPRLIRWVLLLQEFDLEIKDRKGAENPVADHLSRLEYEREKVVDIEIRENFPDERLLAISEASIPWYADFVNFIVSNILPPDIDYQQKKRFLHQAKFYLWDAPYVFKICADQVIRRCVPEIEVHDILEKCHASPYGGHFMGKRTAMKVLEAGFYWPTLFRDAHLYAKECDRCQKTGNIHRGASMPMTNIMEVEVFDVWGIDFMGPFVNSGGNFYILLTVDYVSKWVEAIATQKNDAKIVLKFLKANIFTRFGTPKSIISDGGTHFCNTQFKSLLKKYGVTHKVALAYHPQTNGLAEISNREIKSILEKTVSTTRKDWAFRLNDALWAYRTAYKTPMGVTPFRMVYGKACHLPVELEHKAYWAIKKLNFDLQEAGKNRLFHLNELEEIRSNAYENARLYKERTKKWHDARLKIREFKVGQLVLLYNSRLRLFPGKLKSRWSGPFLVKEVHPYGVVTIGNEKDESEFKKSIRRSKAGIIFGLRSHPPPRLLHQLLPHLPPSTTPLHCEACQLGKHHRSSFPPKQGRGSTRPFDLVHSDIWGPTPTLTIGRGSSYFVTFIDDFSRCTWVYLLRDRSELFNVWTSFYHLIKNQFGVSVKTFRSDNAKEYLSHAFTSFCVQHGVIHQTSCVYTSQQNGVAERKNRHLLDVARTLMTQMHVPRSYWGYAVLLACYLINRIPSSVLQGKTPFSILYPGKQPFPLPLRIFGCTAFVHVPSATRDKLSPRSTKYVFLGYSVTQKGYCCFDPVLRKQFVSVDVTFFENASYFSDDSSSLPPTSDSPVIPFVPSSPTAISAPPPSPPTPLPPPLSPPPSPSSPLPSLSPPGPALSATDALDAEEPADLDLPVAFRKGVRTCTLHPLAAVISYDRLTPSRRAFALAISATTTPRSYQEALAIPHWKLAMDEEMATLTERGTWTLVPPPRDTDVVGCRWVFVVKFGPDGTVNRYKARLVAKGFTQTYGVDYFDTFSPVARLSTIRVLLSVAVNKDWPLSQLDIKNAFLYGDLQEAVYMEQPPGYVAQGETRVCRLQKAIYGLKQSPRAWFDKFSGIVAAVGFARSAADHSLFIRKTSSRLVVLAVYVDDILLTGDDQEGVALTKRHLRQHLVTKDMGSPKYFLGIEISRKPNSLVLSQRKYALDILKEAGLTGAKPARCPMAVGEDKTWTDDSPLLSDASRYRRLVGKLIYLTVTRPDISYAVGKMSQFMQAPRECHLQSALRILEYVKAAPGKGLLFQKNDHLRVEAYSDASYADDKGDRKSTSGFCTFVGGNLVSWKSKKQSVVSRSSAEAEYRSMASTTCELKWLRALMLDLGEVYNHPLPMFCDNKAAIYISKNPVFHERTKHIEVDCHFIREEILKEQICTPFVTSEKELADIFTKPVSASFLHICDKLGMIDIYAPA</sequence>
<dbReference type="Gene3D" id="3.30.420.10">
    <property type="entry name" value="Ribonuclease H-like superfamily/Ribonuclease H"/>
    <property type="match status" value="2"/>
</dbReference>
<dbReference type="PANTHER" id="PTHR37984">
    <property type="entry name" value="PROTEIN CBG26694"/>
    <property type="match status" value="1"/>
</dbReference>
<dbReference type="InterPro" id="IPR043128">
    <property type="entry name" value="Rev_trsase/Diguanyl_cyclase"/>
</dbReference>
<organism evidence="10 11">
    <name type="scientific">Platanthera zijinensis</name>
    <dbReference type="NCBI Taxonomy" id="2320716"/>
    <lineage>
        <taxon>Eukaryota</taxon>
        <taxon>Viridiplantae</taxon>
        <taxon>Streptophyta</taxon>
        <taxon>Embryophyta</taxon>
        <taxon>Tracheophyta</taxon>
        <taxon>Spermatophyta</taxon>
        <taxon>Magnoliopsida</taxon>
        <taxon>Liliopsida</taxon>
        <taxon>Asparagales</taxon>
        <taxon>Orchidaceae</taxon>
        <taxon>Orchidoideae</taxon>
        <taxon>Orchideae</taxon>
        <taxon>Orchidinae</taxon>
        <taxon>Platanthera</taxon>
    </lineage>
</organism>
<evidence type="ECO:0000256" key="3">
    <source>
        <dbReference type="ARBA" id="ARBA00022695"/>
    </source>
</evidence>
<dbReference type="Pfam" id="PF03732">
    <property type="entry name" value="Retrotrans_gag"/>
    <property type="match status" value="1"/>
</dbReference>
<dbReference type="GO" id="GO:0003964">
    <property type="term" value="F:RNA-directed DNA polymerase activity"/>
    <property type="evidence" value="ECO:0007669"/>
    <property type="project" value="UniProtKB-KW"/>
</dbReference>